<keyword evidence="2" id="KW-1185">Reference proteome</keyword>
<protein>
    <submittedName>
        <fullName evidence="1">Uncharacterized protein</fullName>
    </submittedName>
</protein>
<dbReference type="EMBL" id="AWUE01024857">
    <property type="protein sequence ID" value="OMO49531.1"/>
    <property type="molecule type" value="Genomic_DNA"/>
</dbReference>
<accession>A0A1R3FUJ9</accession>
<evidence type="ECO:0000313" key="2">
    <source>
        <dbReference type="Proteomes" id="UP000187203"/>
    </source>
</evidence>
<reference evidence="2" key="1">
    <citation type="submission" date="2013-09" db="EMBL/GenBank/DDBJ databases">
        <title>Corchorus olitorius genome sequencing.</title>
        <authorList>
            <person name="Alam M."/>
            <person name="Haque M.S."/>
            <person name="Islam M.S."/>
            <person name="Emdad E.M."/>
            <person name="Islam M.M."/>
            <person name="Ahmed B."/>
            <person name="Halim A."/>
            <person name="Hossen Q.M.M."/>
            <person name="Hossain M.Z."/>
            <person name="Ahmed R."/>
            <person name="Khan M.M."/>
            <person name="Islam R."/>
            <person name="Rashid M.M."/>
            <person name="Khan S.A."/>
            <person name="Rahman M.S."/>
            <person name="Alam M."/>
            <person name="Yahiya A.S."/>
            <person name="Khan M.S."/>
            <person name="Azam M.S."/>
            <person name="Haque T."/>
            <person name="Lashkar M.Z.H."/>
            <person name="Akhand A.I."/>
            <person name="Morshed G."/>
            <person name="Roy S."/>
            <person name="Uddin K.S."/>
            <person name="Rabeya T."/>
            <person name="Hossain A.S."/>
            <person name="Chowdhury A."/>
            <person name="Snigdha A.R."/>
            <person name="Mortoza M.S."/>
            <person name="Matin S.A."/>
            <person name="Hoque S.M.E."/>
            <person name="Islam M.K."/>
            <person name="Roy D.K."/>
            <person name="Haider R."/>
            <person name="Moosa M.M."/>
            <person name="Elias S.M."/>
            <person name="Hasan A.M."/>
            <person name="Jahan S."/>
            <person name="Shafiuddin M."/>
            <person name="Mahmood N."/>
            <person name="Shommy N.S."/>
        </authorList>
    </citation>
    <scope>NUCLEOTIDE SEQUENCE [LARGE SCALE GENOMIC DNA]</scope>
    <source>
        <strain evidence="2">cv. O-4</strain>
    </source>
</reference>
<dbReference type="Proteomes" id="UP000187203">
    <property type="component" value="Unassembled WGS sequence"/>
</dbReference>
<comment type="caution">
    <text evidence="1">The sequence shown here is derived from an EMBL/GenBank/DDBJ whole genome shotgun (WGS) entry which is preliminary data.</text>
</comment>
<dbReference type="AlphaFoldDB" id="A0A1R3FUJ9"/>
<proteinExistence type="predicted"/>
<name>A0A1R3FUJ9_9ROSI</name>
<organism evidence="1 2">
    <name type="scientific">Corchorus olitorius</name>
    <dbReference type="NCBI Taxonomy" id="93759"/>
    <lineage>
        <taxon>Eukaryota</taxon>
        <taxon>Viridiplantae</taxon>
        <taxon>Streptophyta</taxon>
        <taxon>Embryophyta</taxon>
        <taxon>Tracheophyta</taxon>
        <taxon>Spermatophyta</taxon>
        <taxon>Magnoliopsida</taxon>
        <taxon>eudicotyledons</taxon>
        <taxon>Gunneridae</taxon>
        <taxon>Pentapetalae</taxon>
        <taxon>rosids</taxon>
        <taxon>malvids</taxon>
        <taxon>Malvales</taxon>
        <taxon>Malvaceae</taxon>
        <taxon>Grewioideae</taxon>
        <taxon>Apeibeae</taxon>
        <taxon>Corchorus</taxon>
    </lineage>
</organism>
<gene>
    <name evidence="1" type="ORF">COLO4_38507</name>
</gene>
<sequence>MEPTIRWSMGIMRKLSFSLRFKEKEQEQEQK</sequence>
<evidence type="ECO:0000313" key="1">
    <source>
        <dbReference type="EMBL" id="OMO49531.1"/>
    </source>
</evidence>